<name>A0A821S9Y4_9NEOP</name>
<proteinExistence type="predicted"/>
<keyword evidence="2" id="KW-1185">Reference proteome</keyword>
<dbReference type="AlphaFoldDB" id="A0A821S9Y4"/>
<protein>
    <submittedName>
        <fullName evidence="1">Uncharacterized protein</fullName>
    </submittedName>
</protein>
<evidence type="ECO:0000313" key="1">
    <source>
        <dbReference type="EMBL" id="CAF4854533.1"/>
    </source>
</evidence>
<organism evidence="1 2">
    <name type="scientific">Pieris macdunnoughi</name>
    <dbReference type="NCBI Taxonomy" id="345717"/>
    <lineage>
        <taxon>Eukaryota</taxon>
        <taxon>Metazoa</taxon>
        <taxon>Ecdysozoa</taxon>
        <taxon>Arthropoda</taxon>
        <taxon>Hexapoda</taxon>
        <taxon>Insecta</taxon>
        <taxon>Pterygota</taxon>
        <taxon>Neoptera</taxon>
        <taxon>Endopterygota</taxon>
        <taxon>Lepidoptera</taxon>
        <taxon>Glossata</taxon>
        <taxon>Ditrysia</taxon>
        <taxon>Papilionoidea</taxon>
        <taxon>Pieridae</taxon>
        <taxon>Pierinae</taxon>
        <taxon>Pieris</taxon>
    </lineage>
</organism>
<dbReference type="EMBL" id="CAJOBZ010000017">
    <property type="protein sequence ID" value="CAF4854533.1"/>
    <property type="molecule type" value="Genomic_DNA"/>
</dbReference>
<dbReference type="Proteomes" id="UP000663880">
    <property type="component" value="Unassembled WGS sequence"/>
</dbReference>
<reference evidence="1" key="1">
    <citation type="submission" date="2021-02" db="EMBL/GenBank/DDBJ databases">
        <authorList>
            <person name="Steward A R."/>
        </authorList>
    </citation>
    <scope>NUCLEOTIDE SEQUENCE</scope>
</reference>
<comment type="caution">
    <text evidence="1">The sequence shown here is derived from an EMBL/GenBank/DDBJ whole genome shotgun (WGS) entry which is preliminary data.</text>
</comment>
<accession>A0A821S9Y4</accession>
<sequence>MNSRVEGPRPDSLLAVNEVAGGRLKLKEVMLTATGRGRGKDAAANGAGGRVVGVRMQKAELLAAAVRSRRPGC</sequence>
<evidence type="ECO:0000313" key="2">
    <source>
        <dbReference type="Proteomes" id="UP000663880"/>
    </source>
</evidence>
<gene>
    <name evidence="1" type="ORF">PMACD_LOCUS7360</name>
</gene>